<dbReference type="GO" id="GO:0016747">
    <property type="term" value="F:acyltransferase activity, transferring groups other than amino-acyl groups"/>
    <property type="evidence" value="ECO:0007669"/>
    <property type="project" value="InterPro"/>
</dbReference>
<dbReference type="InterPro" id="IPR016102">
    <property type="entry name" value="Succinyl-CoA_synth-like"/>
</dbReference>
<sequence length="892" mass="97161">MARHYLEHLFSPKSIAVFGASELPDSVGARIYQNLLDGGFQGPIYPINPKYQLVRDQVCFPSIEEVKEHVDLAIIATPAATAPLIIRACGQQGVKAAIVISAGFAEQEGSGRMLERALLEEGRRYGLRILGPNCLGLMRPSVGLNATFSNNVAEPGSLALVSQSGALCTAILDWASAHRIGFSTMVSLGAGADVNFGDILDYLALDPETRSILMYVEGVRDARRFMSGLRAAARMKPVIVIKAGRHAEGSRAAMSHTGALVGSDDVFDAALQRAGVVRATTIEQLFAAAQLLATQHRVRGNRLVIITNAGGPGVMATDRAVEQGIRLAELGGSTFDKLNAVLPKQWSHNNPVDILGDATPERYRAAAEICLADESVDGALVLLTPQAMTDPTEAAEAVIRAAEPSHKPVLACWLGKTHVQEGRDLFTGHQIPTFSNPESAIEAFGYLAEYHRNQQMLVQVPGPLSSYRQPDLTGARLIIEGALAERRTLLSSLETRAVLRAFDIPVPPSLNAHSPNEALSAAEYLGFPVALKILSPDITHKSDVDGVRLNINSAQTVRNAYNDLVSTVQARRPNARIEGVTVEKMYRNRNGRELLVGVVDDPIFGPIVSFGSGGTAVEILKDRAVALPPLNEHIAQTMIAQTRVARLLGQFRNLPPVKLEAIEQVLLRLSEMVCELPEIKELDINPLVADDQGVFALDARIAVHEPQPGRRPYGHMAIHPYPSHLVRQYQLADGTNITIRPIRPEDAESEQRFVKRLSPEAKFFRFMNALQELSHDMLIRLTQLDYDRELALVAIVDSGAEETELGVARYFTNPDGETAEFALVVADEWQHRGLGTRLMSCLIDAAREMGLKSLRGEILANNVKMLGLMKRLAFSCHTKTDDPTIVIAEKPL</sequence>
<dbReference type="Pfam" id="PF13380">
    <property type="entry name" value="CoA_binding_2"/>
    <property type="match status" value="1"/>
</dbReference>
<dbReference type="AlphaFoldDB" id="A0A250KQF6"/>
<feature type="domain" description="N-acetyltransferase" evidence="7">
    <location>
        <begin position="737"/>
        <end position="892"/>
    </location>
</feature>
<gene>
    <name evidence="8" type="ORF">sS8_1828</name>
</gene>
<dbReference type="InterPro" id="IPR036291">
    <property type="entry name" value="NAD(P)-bd_dom_sf"/>
</dbReference>
<dbReference type="Pfam" id="PF13549">
    <property type="entry name" value="ATP-grasp_5"/>
    <property type="match status" value="1"/>
</dbReference>
<dbReference type="InterPro" id="IPR043938">
    <property type="entry name" value="Ligase_CoA_dom"/>
</dbReference>
<dbReference type="PROSITE" id="PS50975">
    <property type="entry name" value="ATP_GRASP"/>
    <property type="match status" value="1"/>
</dbReference>
<evidence type="ECO:0000313" key="9">
    <source>
        <dbReference type="Proteomes" id="UP000266313"/>
    </source>
</evidence>
<dbReference type="GO" id="GO:0046872">
    <property type="term" value="F:metal ion binding"/>
    <property type="evidence" value="ECO:0007669"/>
    <property type="project" value="InterPro"/>
</dbReference>
<dbReference type="SUPFAM" id="SSF55729">
    <property type="entry name" value="Acyl-CoA N-acyltransferases (Nat)"/>
    <property type="match status" value="1"/>
</dbReference>
<dbReference type="GO" id="GO:0043758">
    <property type="term" value="F:acetate-CoA ligase (ADP-forming) activity"/>
    <property type="evidence" value="ECO:0007669"/>
    <property type="project" value="InterPro"/>
</dbReference>
<comment type="similarity">
    <text evidence="4">In the N-terminal section; belongs to the acetate CoA ligase alpha subunit family.</text>
</comment>
<evidence type="ECO:0000313" key="8">
    <source>
        <dbReference type="EMBL" id="BBA33784.1"/>
    </source>
</evidence>
<dbReference type="SUPFAM" id="SSF52210">
    <property type="entry name" value="Succinyl-CoA synthetase domains"/>
    <property type="match status" value="2"/>
</dbReference>
<keyword evidence="9" id="KW-1185">Reference proteome</keyword>
<dbReference type="InterPro" id="IPR011761">
    <property type="entry name" value="ATP-grasp"/>
</dbReference>
<dbReference type="KEGG" id="mmai:sS8_1828"/>
<dbReference type="Gene3D" id="3.40.50.261">
    <property type="entry name" value="Succinyl-CoA synthetase domains"/>
    <property type="match status" value="2"/>
</dbReference>
<dbReference type="Proteomes" id="UP000266313">
    <property type="component" value="Chromosome"/>
</dbReference>
<dbReference type="Gene3D" id="3.40.630.30">
    <property type="match status" value="1"/>
</dbReference>
<dbReference type="SMART" id="SM00881">
    <property type="entry name" value="CoA_binding"/>
    <property type="match status" value="1"/>
</dbReference>
<dbReference type="SUPFAM" id="SSF51735">
    <property type="entry name" value="NAD(P)-binding Rossmann-fold domains"/>
    <property type="match status" value="1"/>
</dbReference>
<organism evidence="8 9">
    <name type="scientific">Methylocaldum marinum</name>
    <dbReference type="NCBI Taxonomy" id="1432792"/>
    <lineage>
        <taxon>Bacteria</taxon>
        <taxon>Pseudomonadati</taxon>
        <taxon>Pseudomonadota</taxon>
        <taxon>Gammaproteobacteria</taxon>
        <taxon>Methylococcales</taxon>
        <taxon>Methylococcaceae</taxon>
        <taxon>Methylocaldum</taxon>
    </lineage>
</organism>
<dbReference type="Gene3D" id="3.30.1490.20">
    <property type="entry name" value="ATP-grasp fold, A domain"/>
    <property type="match status" value="1"/>
</dbReference>
<evidence type="ECO:0000256" key="5">
    <source>
        <dbReference type="PROSITE-ProRule" id="PRU00409"/>
    </source>
</evidence>
<accession>A0A250KQF6</accession>
<dbReference type="FunFam" id="3.30.1490.20:FF:000020">
    <property type="entry name" value="Protein lysine acetyltransferase"/>
    <property type="match status" value="1"/>
</dbReference>
<feature type="domain" description="ATP-grasp" evidence="6">
    <location>
        <begin position="496"/>
        <end position="532"/>
    </location>
</feature>
<dbReference type="SUPFAM" id="SSF56059">
    <property type="entry name" value="Glutathione synthetase ATP-binding domain-like"/>
    <property type="match status" value="1"/>
</dbReference>
<dbReference type="Pfam" id="PF00583">
    <property type="entry name" value="Acetyltransf_1"/>
    <property type="match status" value="1"/>
</dbReference>
<evidence type="ECO:0000256" key="2">
    <source>
        <dbReference type="ARBA" id="ARBA00022741"/>
    </source>
</evidence>
<protein>
    <submittedName>
        <fullName evidence="8">Acetyltransferase</fullName>
    </submittedName>
</protein>
<dbReference type="PANTHER" id="PTHR43334">
    <property type="entry name" value="ACETATE--COA LIGASE [ADP-FORMING]"/>
    <property type="match status" value="1"/>
</dbReference>
<dbReference type="InterPro" id="IPR003781">
    <property type="entry name" value="CoA-bd"/>
</dbReference>
<dbReference type="InterPro" id="IPR013815">
    <property type="entry name" value="ATP_grasp_subdomain_1"/>
</dbReference>
<dbReference type="PROSITE" id="PS51186">
    <property type="entry name" value="GNAT"/>
    <property type="match status" value="1"/>
</dbReference>
<keyword evidence="2 5" id="KW-0547">Nucleotide-binding</keyword>
<dbReference type="EMBL" id="AP017928">
    <property type="protein sequence ID" value="BBA33784.1"/>
    <property type="molecule type" value="Genomic_DNA"/>
</dbReference>
<evidence type="ECO:0000256" key="1">
    <source>
        <dbReference type="ARBA" id="ARBA00022598"/>
    </source>
</evidence>
<dbReference type="PANTHER" id="PTHR43334:SF1">
    <property type="entry name" value="3-HYDROXYPROPIONATE--COA LIGASE [ADP-FORMING]"/>
    <property type="match status" value="1"/>
</dbReference>
<dbReference type="Pfam" id="PF19045">
    <property type="entry name" value="Ligase_CoA_2"/>
    <property type="match status" value="1"/>
</dbReference>
<dbReference type="Gene3D" id="3.30.470.20">
    <property type="entry name" value="ATP-grasp fold, B domain"/>
    <property type="match status" value="1"/>
</dbReference>
<keyword evidence="8" id="KW-0808">Transferase</keyword>
<dbReference type="CDD" id="cd04301">
    <property type="entry name" value="NAT_SF"/>
    <property type="match status" value="1"/>
</dbReference>
<dbReference type="InterPro" id="IPR032875">
    <property type="entry name" value="Succ_CoA_lig_flav_dom"/>
</dbReference>
<dbReference type="RefSeq" id="WP_119629339.1">
    <property type="nucleotide sequence ID" value="NZ_AP017928.1"/>
</dbReference>
<dbReference type="GO" id="GO:0005524">
    <property type="term" value="F:ATP binding"/>
    <property type="evidence" value="ECO:0007669"/>
    <property type="project" value="UniProtKB-UniRule"/>
</dbReference>
<keyword evidence="3 5" id="KW-0067">ATP-binding</keyword>
<dbReference type="Pfam" id="PF13607">
    <property type="entry name" value="Succ_CoA_lig"/>
    <property type="match status" value="1"/>
</dbReference>
<evidence type="ECO:0000256" key="4">
    <source>
        <dbReference type="ARBA" id="ARBA00060888"/>
    </source>
</evidence>
<evidence type="ECO:0000259" key="6">
    <source>
        <dbReference type="PROSITE" id="PS50975"/>
    </source>
</evidence>
<dbReference type="InterPro" id="IPR016181">
    <property type="entry name" value="Acyl_CoA_acyltransferase"/>
</dbReference>
<dbReference type="OrthoDB" id="9807426at2"/>
<evidence type="ECO:0000259" key="7">
    <source>
        <dbReference type="PROSITE" id="PS51186"/>
    </source>
</evidence>
<reference evidence="8 9" key="1">
    <citation type="submission" date="2016-12" db="EMBL/GenBank/DDBJ databases">
        <title>Genome sequencing of Methylocaldum marinum.</title>
        <authorList>
            <person name="Takeuchi M."/>
            <person name="Kamagata Y."/>
            <person name="Hiraoka S."/>
            <person name="Oshima K."/>
            <person name="Hattori M."/>
            <person name="Iwasaki W."/>
        </authorList>
    </citation>
    <scope>NUCLEOTIDE SEQUENCE [LARGE SCALE GENOMIC DNA]</scope>
    <source>
        <strain evidence="8 9">S8</strain>
    </source>
</reference>
<evidence type="ECO:0000256" key="3">
    <source>
        <dbReference type="ARBA" id="ARBA00022840"/>
    </source>
</evidence>
<dbReference type="InterPro" id="IPR000182">
    <property type="entry name" value="GNAT_dom"/>
</dbReference>
<proteinExistence type="inferred from homology"/>
<dbReference type="InterPro" id="IPR051538">
    <property type="entry name" value="Acyl-CoA_Synth/Transferase"/>
</dbReference>
<dbReference type="Gene3D" id="3.40.50.720">
    <property type="entry name" value="NAD(P)-binding Rossmann-like Domain"/>
    <property type="match status" value="1"/>
</dbReference>
<keyword evidence="1" id="KW-0436">Ligase</keyword>
<name>A0A250KQF6_9GAMM</name>